<evidence type="ECO:0000259" key="6">
    <source>
        <dbReference type="Pfam" id="PF01957"/>
    </source>
</evidence>
<dbReference type="Gene3D" id="2.40.50.140">
    <property type="entry name" value="Nucleic acid-binding proteins"/>
    <property type="match status" value="1"/>
</dbReference>
<keyword evidence="4 5" id="KW-0472">Membrane</keyword>
<dbReference type="PANTHER" id="PTHR33507">
    <property type="entry name" value="INNER MEMBRANE PROTEIN YBBJ"/>
    <property type="match status" value="1"/>
</dbReference>
<proteinExistence type="predicted"/>
<dbReference type="Pfam" id="PF01957">
    <property type="entry name" value="NfeD"/>
    <property type="match status" value="1"/>
</dbReference>
<keyword evidence="8" id="KW-1185">Reference proteome</keyword>
<keyword evidence="3 5" id="KW-1133">Transmembrane helix</keyword>
<sequence>MSEALIWLVVGIALLGIEVFTGTFVLVMLGGGALASAAAAGFLGTPTVANAAIFAVVSVLLLAGVRPALRRRLHPPALNTGHSPVGATALVVARVDRDGGQIKIDGELWSARALEHERVFEPGERVTVLQLSGVTAVVSHEM</sequence>
<feature type="domain" description="NfeD-like C-terminal" evidence="6">
    <location>
        <begin position="85"/>
        <end position="138"/>
    </location>
</feature>
<dbReference type="RefSeq" id="WP_185060671.1">
    <property type="nucleotide sequence ID" value="NZ_BAABJP010000057.1"/>
</dbReference>
<keyword evidence="2 5" id="KW-0812">Transmembrane</keyword>
<organism evidence="7 8">
    <name type="scientific">Pseudonocardia eucalypti</name>
    <dbReference type="NCBI Taxonomy" id="648755"/>
    <lineage>
        <taxon>Bacteria</taxon>
        <taxon>Bacillati</taxon>
        <taxon>Actinomycetota</taxon>
        <taxon>Actinomycetes</taxon>
        <taxon>Pseudonocardiales</taxon>
        <taxon>Pseudonocardiaceae</taxon>
        <taxon>Pseudonocardia</taxon>
    </lineage>
</organism>
<dbReference type="Proteomes" id="UP001428817">
    <property type="component" value="Unassembled WGS sequence"/>
</dbReference>
<dbReference type="EMBL" id="BAABJP010000057">
    <property type="protein sequence ID" value="GAA5173671.1"/>
    <property type="molecule type" value="Genomic_DNA"/>
</dbReference>
<evidence type="ECO:0000313" key="7">
    <source>
        <dbReference type="EMBL" id="GAA5173671.1"/>
    </source>
</evidence>
<protein>
    <submittedName>
        <fullName evidence="7">NfeD family protein</fullName>
    </submittedName>
</protein>
<evidence type="ECO:0000256" key="4">
    <source>
        <dbReference type="ARBA" id="ARBA00023136"/>
    </source>
</evidence>
<feature type="transmembrane region" description="Helical" evidence="5">
    <location>
        <begin position="51"/>
        <end position="69"/>
    </location>
</feature>
<comment type="subcellular location">
    <subcellularLocation>
        <location evidence="1">Membrane</location>
        <topology evidence="1">Multi-pass membrane protein</topology>
    </subcellularLocation>
</comment>
<accession>A0ABP9RB18</accession>
<reference evidence="8" key="1">
    <citation type="journal article" date="2019" name="Int. J. Syst. Evol. Microbiol.">
        <title>The Global Catalogue of Microorganisms (GCM) 10K type strain sequencing project: providing services to taxonomists for standard genome sequencing and annotation.</title>
        <authorList>
            <consortium name="The Broad Institute Genomics Platform"/>
            <consortium name="The Broad Institute Genome Sequencing Center for Infectious Disease"/>
            <person name="Wu L."/>
            <person name="Ma J."/>
        </authorList>
    </citation>
    <scope>NUCLEOTIDE SEQUENCE [LARGE SCALE GENOMIC DNA]</scope>
    <source>
        <strain evidence="8">JCM 18303</strain>
    </source>
</reference>
<name>A0ABP9RB18_9PSEU</name>
<evidence type="ECO:0000256" key="1">
    <source>
        <dbReference type="ARBA" id="ARBA00004141"/>
    </source>
</evidence>
<dbReference type="PANTHER" id="PTHR33507:SF3">
    <property type="entry name" value="INNER MEMBRANE PROTEIN YBBJ"/>
    <property type="match status" value="1"/>
</dbReference>
<evidence type="ECO:0000256" key="5">
    <source>
        <dbReference type="SAM" id="Phobius"/>
    </source>
</evidence>
<evidence type="ECO:0000256" key="2">
    <source>
        <dbReference type="ARBA" id="ARBA00022692"/>
    </source>
</evidence>
<evidence type="ECO:0000256" key="3">
    <source>
        <dbReference type="ARBA" id="ARBA00022989"/>
    </source>
</evidence>
<dbReference type="InterPro" id="IPR012340">
    <property type="entry name" value="NA-bd_OB-fold"/>
</dbReference>
<dbReference type="InterPro" id="IPR052165">
    <property type="entry name" value="Membrane_assoc_protease"/>
</dbReference>
<comment type="caution">
    <text evidence="7">The sequence shown here is derived from an EMBL/GenBank/DDBJ whole genome shotgun (WGS) entry which is preliminary data.</text>
</comment>
<dbReference type="SUPFAM" id="SSF141322">
    <property type="entry name" value="NfeD domain-like"/>
    <property type="match status" value="1"/>
</dbReference>
<evidence type="ECO:0000313" key="8">
    <source>
        <dbReference type="Proteomes" id="UP001428817"/>
    </source>
</evidence>
<gene>
    <name evidence="7" type="ORF">GCM10023321_75760</name>
</gene>
<dbReference type="InterPro" id="IPR002810">
    <property type="entry name" value="NfeD-like_C"/>
</dbReference>